<feature type="compositionally biased region" description="Pro residues" evidence="3">
    <location>
        <begin position="1169"/>
        <end position="1186"/>
    </location>
</feature>
<dbReference type="CTD" id="20249208"/>
<dbReference type="HOGENOM" id="CLU_263850_0_0_1"/>
<feature type="compositionally biased region" description="Pro residues" evidence="3">
    <location>
        <begin position="1123"/>
        <end position="1132"/>
    </location>
</feature>
<reference evidence="4 5" key="1">
    <citation type="journal article" date="2013" name="Nature">
        <title>Insights into bilaterian evolution from three spiralian genomes.</title>
        <authorList>
            <person name="Simakov O."/>
            <person name="Marletaz F."/>
            <person name="Cho S.J."/>
            <person name="Edsinger-Gonzales E."/>
            <person name="Havlak P."/>
            <person name="Hellsten U."/>
            <person name="Kuo D.H."/>
            <person name="Larsson T."/>
            <person name="Lv J."/>
            <person name="Arendt D."/>
            <person name="Savage R."/>
            <person name="Osoegawa K."/>
            <person name="de Jong P."/>
            <person name="Grimwood J."/>
            <person name="Chapman J.A."/>
            <person name="Shapiro H."/>
            <person name="Aerts A."/>
            <person name="Otillar R.P."/>
            <person name="Terry A.Y."/>
            <person name="Boore J.L."/>
            <person name="Grigoriev I.V."/>
            <person name="Lindberg D.R."/>
            <person name="Seaver E.C."/>
            <person name="Weisblat D.A."/>
            <person name="Putnam N.H."/>
            <person name="Rokhsar D.S."/>
        </authorList>
    </citation>
    <scope>NUCLEOTIDE SEQUENCE [LARGE SCALE GENOMIC DNA]</scope>
</reference>
<feature type="compositionally biased region" description="Basic and acidic residues" evidence="3">
    <location>
        <begin position="1187"/>
        <end position="1200"/>
    </location>
</feature>
<feature type="coiled-coil region" evidence="2">
    <location>
        <begin position="925"/>
        <end position="987"/>
    </location>
</feature>
<feature type="compositionally biased region" description="Basic and acidic residues" evidence="3">
    <location>
        <begin position="579"/>
        <end position="588"/>
    </location>
</feature>
<feature type="region of interest" description="Disordered" evidence="3">
    <location>
        <begin position="495"/>
        <end position="622"/>
    </location>
</feature>
<dbReference type="Gene3D" id="1.10.287.1490">
    <property type="match status" value="1"/>
</dbReference>
<dbReference type="Proteomes" id="UP000030746">
    <property type="component" value="Unassembled WGS sequence"/>
</dbReference>
<feature type="compositionally biased region" description="Basic and acidic residues" evidence="3">
    <location>
        <begin position="448"/>
        <end position="459"/>
    </location>
</feature>
<dbReference type="STRING" id="225164.V4A5K1"/>
<dbReference type="GO" id="GO:0006888">
    <property type="term" value="P:endoplasmic reticulum to Golgi vesicle-mediated transport"/>
    <property type="evidence" value="ECO:0007669"/>
    <property type="project" value="TreeGrafter"/>
</dbReference>
<dbReference type="GeneID" id="20249208"/>
<dbReference type="InterPro" id="IPR051500">
    <property type="entry name" value="cTAGE_MIA/OTOR"/>
</dbReference>
<gene>
    <name evidence="4" type="ORF">LOTGIDRAFT_233267</name>
</gene>
<evidence type="ECO:0000256" key="2">
    <source>
        <dbReference type="SAM" id="Coils"/>
    </source>
</evidence>
<dbReference type="PANTHER" id="PTHR23158">
    <property type="entry name" value="MELANOMA INHIBITORY ACTIVITY-RELATED"/>
    <property type="match status" value="1"/>
</dbReference>
<dbReference type="KEGG" id="lgi:LOTGIDRAFT_233267"/>
<sequence>MNVNDYVSGHIFVTKDQIGKNILLSIPDLNKYLKNTFSGGSDETELKEEKIENADTPQELEAKRPEIMKESIQKELEKDKTSQVKEEKELPKDALPKDTFDVRLDDEEEDATEIMDEEALTDSFVKISGEQTEQDPQNSPEVQKSEEKTPPLANQEPPVVSKAPPVEDKPIVEVLRKEDLDGLDSQKNEQMPAQKPDIPAETVPDATATQETEKPPERLTEVPQQTEDCGINATPTQTPPTADKGVPDAAKTSQIVIDGTTIDLNEDYENSLLYTSSQLDIESSTGQLNHVDNLASDQQMHSPAEQIMASADPLHQEDHNGDPIVDILQHKIDSIPAQPDLHLKPESPSAYQSNDYLSRKPLAVNAQSVGQAPVASSQDAPSSGEKAYQTNQQPVYNQDLPKDNAGSLDILDLNPVDNSNQQQNEPHSQVEIENRDPSQSKDWPNGNEQEKETLGDTEVKEEVFAEVTTHPPVVGEPIPPPLEEFTKVPEPVIATEATTKASTQASVTDATTQTQTKTTTETDPVTKSTTQSTYGSDQLPEDNKQESVKNQETYDGEPVIPYDEFPTPDNMEDSFSDIPEERIRESKSLDGVPPTDDDPYKTDPVSSRKMTDEHLEDDQFGVPPKRNGLFDRLFSPILSVLPGFLGRILDQEPLGLSPAMTLLMIITTFIILTITTCCSRSSSGGGKKTADALAVVRKLEEKLFIETKEKENLEDALNQAKKEIIDYEKKLTNQQSKSGSHKADLQNLQLHNESLKQQVVSFQTQIKEYNDEVKDIQGASHGKDKKVKDLEKQVNKLEERAKKAEKALDKKCKEIEDNKEEVETKRSQMKSLSDQVQQLEIRKQQLLSEAADWKEKVEDLNERLYQRDEEFKQMQESVTFKDSELEVLKECFLQLKAFEDESEMKEDPSESSIAVQDKLQTMIDVAKVNATLRAVQDEKDTLTNRLEIETEARKEAEDQLDKARLNMESFQADKMKAERQFQESQTKLNVLSNYFKEKEMQLQRELGEQEVLKKQNINKLNSVDEKSKQTEEERAMYKQQVESLKRELEAADRDFRAQIAANEQKAHENWIAARTAERELKESRHQNTTLRQRLTDFTRKPGPEGLIRPLPTRGLPPGMMNGPPMPLPPGMDRPPVERSPSRGSLPPPHPPSGDYYNDRLPPPDRRLPPGGPRLPPPPLDARSPPPFDRRPPPPHLDRRTPPYRPPHPDMMPPYRGPPPQRDGITSPPPLGPPGYDPRLGPRTSSPYTRPPPPGAPPRDMRDKPPPRQQSQV</sequence>
<feature type="compositionally biased region" description="Basic and acidic residues" evidence="3">
    <location>
        <begin position="165"/>
        <end position="187"/>
    </location>
</feature>
<protein>
    <recommendedName>
        <fullName evidence="6">Transport and Golgi organization protein 1 homolog</fullName>
    </recommendedName>
</protein>
<feature type="compositionally biased region" description="Low complexity" evidence="3">
    <location>
        <begin position="501"/>
        <end position="530"/>
    </location>
</feature>
<feature type="compositionally biased region" description="Low complexity" evidence="3">
    <location>
        <begin position="1113"/>
        <end position="1122"/>
    </location>
</feature>
<dbReference type="GO" id="GO:0009306">
    <property type="term" value="P:protein secretion"/>
    <property type="evidence" value="ECO:0007669"/>
    <property type="project" value="TreeGrafter"/>
</dbReference>
<feature type="region of interest" description="Disordered" evidence="3">
    <location>
        <begin position="38"/>
        <end position="250"/>
    </location>
</feature>
<name>V4A5K1_LOTGI</name>
<evidence type="ECO:0000313" key="5">
    <source>
        <dbReference type="Proteomes" id="UP000030746"/>
    </source>
</evidence>
<feature type="compositionally biased region" description="Polar residues" evidence="3">
    <location>
        <begin position="365"/>
        <end position="381"/>
    </location>
</feature>
<feature type="compositionally biased region" description="Low complexity" evidence="3">
    <location>
        <begin position="1236"/>
        <end position="1247"/>
    </location>
</feature>
<dbReference type="AlphaFoldDB" id="V4A5K1"/>
<dbReference type="EMBL" id="KB202163">
    <property type="protein sequence ID" value="ESO91967.1"/>
    <property type="molecule type" value="Genomic_DNA"/>
</dbReference>
<dbReference type="GO" id="GO:0035459">
    <property type="term" value="P:vesicle cargo loading"/>
    <property type="evidence" value="ECO:0007669"/>
    <property type="project" value="TreeGrafter"/>
</dbReference>
<keyword evidence="5" id="KW-1185">Reference proteome</keyword>
<feature type="compositionally biased region" description="Basic and acidic residues" evidence="3">
    <location>
        <begin position="1093"/>
        <end position="1102"/>
    </location>
</feature>
<feature type="compositionally biased region" description="Polar residues" evidence="3">
    <location>
        <begin position="416"/>
        <end position="427"/>
    </location>
</feature>
<feature type="region of interest" description="Disordered" evidence="3">
    <location>
        <begin position="293"/>
        <end position="459"/>
    </location>
</feature>
<dbReference type="GO" id="GO:0070971">
    <property type="term" value="C:endoplasmic reticulum exit site"/>
    <property type="evidence" value="ECO:0007669"/>
    <property type="project" value="TreeGrafter"/>
</dbReference>
<accession>V4A5K1</accession>
<feature type="compositionally biased region" description="Polar residues" evidence="3">
    <location>
        <begin position="129"/>
        <end position="142"/>
    </location>
</feature>
<evidence type="ECO:0008006" key="6">
    <source>
        <dbReference type="Google" id="ProtNLM"/>
    </source>
</evidence>
<feature type="compositionally biased region" description="Basic and acidic residues" evidence="3">
    <location>
        <begin position="211"/>
        <end position="220"/>
    </location>
</feature>
<keyword evidence="1 2" id="KW-0175">Coiled coil</keyword>
<dbReference type="RefSeq" id="XP_009057280.1">
    <property type="nucleotide sequence ID" value="XM_009059032.1"/>
</dbReference>
<dbReference type="SUPFAM" id="SSF57997">
    <property type="entry name" value="Tropomyosin"/>
    <property type="match status" value="1"/>
</dbReference>
<dbReference type="GO" id="GO:0005789">
    <property type="term" value="C:endoplasmic reticulum membrane"/>
    <property type="evidence" value="ECO:0007669"/>
    <property type="project" value="TreeGrafter"/>
</dbReference>
<feature type="compositionally biased region" description="Pro residues" evidence="3">
    <location>
        <begin position="1202"/>
        <end position="1235"/>
    </location>
</feature>
<feature type="compositionally biased region" description="Acidic residues" evidence="3">
    <location>
        <begin position="104"/>
        <end position="120"/>
    </location>
</feature>
<feature type="compositionally biased region" description="Polar residues" evidence="3">
    <location>
        <begin position="222"/>
        <end position="240"/>
    </location>
</feature>
<feature type="compositionally biased region" description="Basic and acidic residues" evidence="3">
    <location>
        <begin position="428"/>
        <end position="439"/>
    </location>
</feature>
<dbReference type="PANTHER" id="PTHR23158:SF33">
    <property type="entry name" value="TRANSPORT AND GOLGI ORGANIZATION PROTEIN 1"/>
    <property type="match status" value="1"/>
</dbReference>
<evidence type="ECO:0000256" key="3">
    <source>
        <dbReference type="SAM" id="MobiDB-lite"/>
    </source>
</evidence>
<proteinExistence type="predicted"/>
<feature type="compositionally biased region" description="Basic and acidic residues" evidence="3">
    <location>
        <begin position="60"/>
        <end position="103"/>
    </location>
</feature>
<evidence type="ECO:0000256" key="1">
    <source>
        <dbReference type="ARBA" id="ARBA00023054"/>
    </source>
</evidence>
<evidence type="ECO:0000313" key="4">
    <source>
        <dbReference type="EMBL" id="ESO91967.1"/>
    </source>
</evidence>
<feature type="region of interest" description="Disordered" evidence="3">
    <location>
        <begin position="1077"/>
        <end position="1272"/>
    </location>
</feature>
<dbReference type="OrthoDB" id="6022771at2759"/>
<feature type="coiled-coil region" evidence="2">
    <location>
        <begin position="696"/>
        <end position="863"/>
    </location>
</feature>
<dbReference type="OMA" id="LISELEX"/>
<organism evidence="4 5">
    <name type="scientific">Lottia gigantea</name>
    <name type="common">Giant owl limpet</name>
    <dbReference type="NCBI Taxonomy" id="225164"/>
    <lineage>
        <taxon>Eukaryota</taxon>
        <taxon>Metazoa</taxon>
        <taxon>Spiralia</taxon>
        <taxon>Lophotrochozoa</taxon>
        <taxon>Mollusca</taxon>
        <taxon>Gastropoda</taxon>
        <taxon>Patellogastropoda</taxon>
        <taxon>Lottioidea</taxon>
        <taxon>Lottiidae</taxon>
        <taxon>Lottia</taxon>
    </lineage>
</organism>